<accession>H1S805</accession>
<dbReference type="Proteomes" id="UP000005808">
    <property type="component" value="Unassembled WGS sequence"/>
</dbReference>
<gene>
    <name evidence="1" type="ORF">OR16_20507</name>
</gene>
<evidence type="ECO:0000313" key="1">
    <source>
        <dbReference type="EMBL" id="EHP41274.1"/>
    </source>
</evidence>
<dbReference type="PATRIC" id="fig|1127483.3.peg.4114"/>
<dbReference type="AlphaFoldDB" id="H1S805"/>
<dbReference type="InterPro" id="IPR021795">
    <property type="entry name" value="DUF3363"/>
</dbReference>
<comment type="caution">
    <text evidence="1">The sequence shown here is derived from an EMBL/GenBank/DDBJ whole genome shotgun (WGS) entry which is preliminary data.</text>
</comment>
<evidence type="ECO:0000313" key="2">
    <source>
        <dbReference type="Proteomes" id="UP000005808"/>
    </source>
</evidence>
<dbReference type="EMBL" id="AHJE01000050">
    <property type="protein sequence ID" value="EHP41274.1"/>
    <property type="molecule type" value="Genomic_DNA"/>
</dbReference>
<sequence>MTIGGGNGLGDLGFGGEAKQAMQQRADFLAEQRLAQRCGQRVILARNLLATLRDRELAQTAKDISAATGLEHRPVAEGPRVAGIYRRSIMLARGRYTMLDDGMGFSLVPWKPVTERRLGQQIAATVRGGGASWNIGRQRSVSLG</sequence>
<reference evidence="1 2" key="1">
    <citation type="journal article" date="2012" name="J. Bacteriol.">
        <title>De Novo Genome Project of Cupriavidus basilensis OR16.</title>
        <authorList>
            <person name="Cserhati M."/>
            <person name="Kriszt B."/>
            <person name="Szoboszlay S."/>
            <person name="Toth A."/>
            <person name="Szabo I."/>
            <person name="Tancsics A."/>
            <person name="Nagy I."/>
            <person name="Horvath B."/>
            <person name="Nagy I."/>
            <person name="Kukolya J."/>
        </authorList>
    </citation>
    <scope>NUCLEOTIDE SEQUENCE [LARGE SCALE GENOMIC DNA]</scope>
    <source>
        <strain evidence="1 2">OR16</strain>
    </source>
</reference>
<proteinExistence type="predicted"/>
<dbReference type="Pfam" id="PF11843">
    <property type="entry name" value="DUF3363"/>
    <property type="match status" value="1"/>
</dbReference>
<protein>
    <recommendedName>
        <fullName evidence="3">DUF3363 domain-containing protein</fullName>
    </recommendedName>
</protein>
<organism evidence="1 2">
    <name type="scientific">Cupriavidus basilensis OR16</name>
    <dbReference type="NCBI Taxonomy" id="1127483"/>
    <lineage>
        <taxon>Bacteria</taxon>
        <taxon>Pseudomonadati</taxon>
        <taxon>Pseudomonadota</taxon>
        <taxon>Betaproteobacteria</taxon>
        <taxon>Burkholderiales</taxon>
        <taxon>Burkholderiaceae</taxon>
        <taxon>Cupriavidus</taxon>
    </lineage>
</organism>
<name>H1S805_9BURK</name>
<evidence type="ECO:0008006" key="3">
    <source>
        <dbReference type="Google" id="ProtNLM"/>
    </source>
</evidence>